<dbReference type="SMART" id="SM00448">
    <property type="entry name" value="REC"/>
    <property type="match status" value="1"/>
</dbReference>
<dbReference type="PANTHER" id="PTHR33121">
    <property type="entry name" value="CYCLIC DI-GMP PHOSPHODIESTERASE PDEF"/>
    <property type="match status" value="1"/>
</dbReference>
<feature type="domain" description="Response regulatory" evidence="2">
    <location>
        <begin position="5"/>
        <end position="125"/>
    </location>
</feature>
<evidence type="ECO:0000256" key="1">
    <source>
        <dbReference type="PROSITE-ProRule" id="PRU00169"/>
    </source>
</evidence>
<reference evidence="4 5" key="1">
    <citation type="journal article" date="2024" name="ISME J.">
        <title>Tailless and filamentous prophages are predominant in marine Vibrio.</title>
        <authorList>
            <person name="Steensen K."/>
            <person name="Seneca J."/>
            <person name="Bartlau N."/>
            <person name="Yu X.A."/>
            <person name="Hussain F.A."/>
            <person name="Polz M.F."/>
        </authorList>
    </citation>
    <scope>NUCLEOTIDE SEQUENCE [LARGE SCALE GENOMIC DNA]</scope>
    <source>
        <strain evidence="4 5">10N.222.51.A1</strain>
    </source>
</reference>
<dbReference type="CDD" id="cd01948">
    <property type="entry name" value="EAL"/>
    <property type="match status" value="1"/>
</dbReference>
<gene>
    <name evidence="4" type="ORF">AB4566_08755</name>
</gene>
<dbReference type="SUPFAM" id="SSF141868">
    <property type="entry name" value="EAL domain-like"/>
    <property type="match status" value="1"/>
</dbReference>
<dbReference type="PROSITE" id="PS50883">
    <property type="entry name" value="EAL"/>
    <property type="match status" value="1"/>
</dbReference>
<dbReference type="Pfam" id="PF00072">
    <property type="entry name" value="Response_reg"/>
    <property type="match status" value="1"/>
</dbReference>
<dbReference type="Pfam" id="PF00563">
    <property type="entry name" value="EAL"/>
    <property type="match status" value="1"/>
</dbReference>
<evidence type="ECO:0000259" key="3">
    <source>
        <dbReference type="PROSITE" id="PS50883"/>
    </source>
</evidence>
<dbReference type="Gene3D" id="3.20.20.450">
    <property type="entry name" value="EAL domain"/>
    <property type="match status" value="1"/>
</dbReference>
<sequence length="403" mass="44923">MDIGNILIIEDDAFQSKILHSMLSSITSATIVTANNGKRGFEAVKKQKPDLIFCDLYMPEMDGVEFVRVLADSGIQTTVVFTSSAASDVQAAVIEMSKSCGLKKVANLIKPLKREQVTELLTWVQKDTSIAQSKQSQIISVTEDEIRHALRSDQFEPHYQAHFDARCGTLIGAEALIRWNHPKFGMLTPIHFLDKLIDMGLSYQMTCHMLRKSIETAASWHNKGWSLNISVNVTPTDLIQPDFANRVLQIADEVRFPPHKLTIEVTETELASDLARTLENTSRLRIRGVNISIDDFGTGHSSLSQLISSPFTELKIDQLFVSKMLKNNKHLAAVQCVIALSKSLDLRVVAEGVESQVQARRLAQLGCDVLQGYFLAKPKSSNDFVQFCFKHFNKPSQCKSASI</sequence>
<dbReference type="PANTHER" id="PTHR33121:SF70">
    <property type="entry name" value="SIGNALING PROTEIN YKOW"/>
    <property type="match status" value="1"/>
</dbReference>
<keyword evidence="5" id="KW-1185">Reference proteome</keyword>
<feature type="domain" description="EAL" evidence="3">
    <location>
        <begin position="139"/>
        <end position="392"/>
    </location>
</feature>
<accession>A0ABV4NAC3</accession>
<dbReference type="InterPro" id="IPR011006">
    <property type="entry name" value="CheY-like_superfamily"/>
</dbReference>
<dbReference type="Gene3D" id="3.40.50.2300">
    <property type="match status" value="1"/>
</dbReference>
<dbReference type="RefSeq" id="WP_372265831.1">
    <property type="nucleotide sequence ID" value="NZ_JBFRUW010000023.1"/>
</dbReference>
<dbReference type="SMART" id="SM00052">
    <property type="entry name" value="EAL"/>
    <property type="match status" value="1"/>
</dbReference>
<keyword evidence="1" id="KW-0597">Phosphoprotein</keyword>
<dbReference type="InterPro" id="IPR050706">
    <property type="entry name" value="Cyclic-di-GMP_PDE-like"/>
</dbReference>
<evidence type="ECO:0000259" key="2">
    <source>
        <dbReference type="PROSITE" id="PS50110"/>
    </source>
</evidence>
<dbReference type="Proteomes" id="UP001570417">
    <property type="component" value="Unassembled WGS sequence"/>
</dbReference>
<comment type="caution">
    <text evidence="4">The sequence shown here is derived from an EMBL/GenBank/DDBJ whole genome shotgun (WGS) entry which is preliminary data.</text>
</comment>
<feature type="modified residue" description="4-aspartylphosphate" evidence="1">
    <location>
        <position position="55"/>
    </location>
</feature>
<dbReference type="PROSITE" id="PS50110">
    <property type="entry name" value="RESPONSE_REGULATORY"/>
    <property type="match status" value="1"/>
</dbReference>
<proteinExistence type="predicted"/>
<evidence type="ECO:0000313" key="5">
    <source>
        <dbReference type="Proteomes" id="UP001570417"/>
    </source>
</evidence>
<dbReference type="InterPro" id="IPR001633">
    <property type="entry name" value="EAL_dom"/>
</dbReference>
<protein>
    <submittedName>
        <fullName evidence="4">EAL domain-containing protein</fullName>
    </submittedName>
</protein>
<evidence type="ECO:0000313" key="4">
    <source>
        <dbReference type="EMBL" id="MFA0568364.1"/>
    </source>
</evidence>
<dbReference type="EMBL" id="JBFRUW010000023">
    <property type="protein sequence ID" value="MFA0568364.1"/>
    <property type="molecule type" value="Genomic_DNA"/>
</dbReference>
<name>A0ABV4NAC3_9VIBR</name>
<dbReference type="InterPro" id="IPR035919">
    <property type="entry name" value="EAL_sf"/>
</dbReference>
<dbReference type="InterPro" id="IPR001789">
    <property type="entry name" value="Sig_transdc_resp-reg_receiver"/>
</dbReference>
<organism evidence="4 5">
    <name type="scientific">Vibrio gallaecicus</name>
    <dbReference type="NCBI Taxonomy" id="552386"/>
    <lineage>
        <taxon>Bacteria</taxon>
        <taxon>Pseudomonadati</taxon>
        <taxon>Pseudomonadota</taxon>
        <taxon>Gammaproteobacteria</taxon>
        <taxon>Vibrionales</taxon>
        <taxon>Vibrionaceae</taxon>
        <taxon>Vibrio</taxon>
    </lineage>
</organism>
<dbReference type="SUPFAM" id="SSF52172">
    <property type="entry name" value="CheY-like"/>
    <property type="match status" value="1"/>
</dbReference>